<accession>A0A915E9U0</accession>
<organism evidence="2 3">
    <name type="scientific">Ditylenchus dipsaci</name>
    <dbReference type="NCBI Taxonomy" id="166011"/>
    <lineage>
        <taxon>Eukaryota</taxon>
        <taxon>Metazoa</taxon>
        <taxon>Ecdysozoa</taxon>
        <taxon>Nematoda</taxon>
        <taxon>Chromadorea</taxon>
        <taxon>Rhabditida</taxon>
        <taxon>Tylenchina</taxon>
        <taxon>Tylenchomorpha</taxon>
        <taxon>Sphaerularioidea</taxon>
        <taxon>Anguinidae</taxon>
        <taxon>Anguininae</taxon>
        <taxon>Ditylenchus</taxon>
    </lineage>
</organism>
<dbReference type="WBParaSite" id="jg3591">
    <property type="protein sequence ID" value="jg3591"/>
    <property type="gene ID" value="jg3591"/>
</dbReference>
<name>A0A915E9U0_9BILA</name>
<sequence length="109" mass="13092">MESIEMQQQQGNHRMQNMESHIDRKFRSVHLRLHEVEKKHELLTKMVDKNSNQPKISETKSPIPSDPKFKQKNFSKPTAEKEMTPYELAMLLKQCHEALREEDEYERKQ</sequence>
<feature type="compositionally biased region" description="Polar residues" evidence="1">
    <location>
        <begin position="49"/>
        <end position="62"/>
    </location>
</feature>
<dbReference type="Proteomes" id="UP000887574">
    <property type="component" value="Unplaced"/>
</dbReference>
<evidence type="ECO:0000313" key="2">
    <source>
        <dbReference type="Proteomes" id="UP000887574"/>
    </source>
</evidence>
<keyword evidence="2" id="KW-1185">Reference proteome</keyword>
<feature type="region of interest" description="Disordered" evidence="1">
    <location>
        <begin position="45"/>
        <end position="81"/>
    </location>
</feature>
<evidence type="ECO:0000313" key="3">
    <source>
        <dbReference type="WBParaSite" id="jg3591"/>
    </source>
</evidence>
<reference evidence="3" key="1">
    <citation type="submission" date="2022-11" db="UniProtKB">
        <authorList>
            <consortium name="WormBaseParasite"/>
        </authorList>
    </citation>
    <scope>IDENTIFICATION</scope>
</reference>
<protein>
    <submittedName>
        <fullName evidence="3">Uncharacterized protein</fullName>
    </submittedName>
</protein>
<proteinExistence type="predicted"/>
<evidence type="ECO:0000256" key="1">
    <source>
        <dbReference type="SAM" id="MobiDB-lite"/>
    </source>
</evidence>
<dbReference type="AlphaFoldDB" id="A0A915E9U0"/>